<feature type="chain" id="PRO_5025640057" description="HAT C-terminal dimerisation domain-containing protein" evidence="1">
    <location>
        <begin position="23"/>
        <end position="122"/>
    </location>
</feature>
<dbReference type="AlphaFoldDB" id="A0A6A4WL61"/>
<dbReference type="EMBL" id="VIIS01000836">
    <property type="protein sequence ID" value="KAF0304524.1"/>
    <property type="molecule type" value="Genomic_DNA"/>
</dbReference>
<dbReference type="GO" id="GO:0046983">
    <property type="term" value="F:protein dimerization activity"/>
    <property type="evidence" value="ECO:0007669"/>
    <property type="project" value="InterPro"/>
</dbReference>
<evidence type="ECO:0000313" key="3">
    <source>
        <dbReference type="EMBL" id="KAF0304524.1"/>
    </source>
</evidence>
<dbReference type="InterPro" id="IPR008906">
    <property type="entry name" value="HATC_C_dom"/>
</dbReference>
<evidence type="ECO:0000313" key="4">
    <source>
        <dbReference type="Proteomes" id="UP000440578"/>
    </source>
</evidence>
<evidence type="ECO:0000259" key="2">
    <source>
        <dbReference type="Pfam" id="PF05699"/>
    </source>
</evidence>
<reference evidence="3 4" key="1">
    <citation type="submission" date="2019-07" db="EMBL/GenBank/DDBJ databases">
        <title>Draft genome assembly of a fouling barnacle, Amphibalanus amphitrite (Darwin, 1854): The first reference genome for Thecostraca.</title>
        <authorList>
            <person name="Kim W."/>
        </authorList>
    </citation>
    <scope>NUCLEOTIDE SEQUENCE [LARGE SCALE GENOMIC DNA]</scope>
    <source>
        <strain evidence="3">SNU_AA5</strain>
        <tissue evidence="3">Soma without cirri and trophi</tissue>
    </source>
</reference>
<keyword evidence="4" id="KW-1185">Reference proteome</keyword>
<protein>
    <recommendedName>
        <fullName evidence="2">HAT C-terminal dimerisation domain-containing protein</fullName>
    </recommendedName>
</protein>
<accession>A0A6A4WL61</accession>
<sequence>MLTRCVLRLVEALLAVLQEAVGLYRAVRDDPVQCDQLVKSQEATDAGNDIKNLGRLKGQDVWDIIPSYPAAVQSCSLALAALPVAQVSIERLFSAMRLLLTDLRYRLKQDAVEAILLLRTNG</sequence>
<dbReference type="Pfam" id="PF05699">
    <property type="entry name" value="Dimer_Tnp_hAT"/>
    <property type="match status" value="1"/>
</dbReference>
<organism evidence="3 4">
    <name type="scientific">Amphibalanus amphitrite</name>
    <name type="common">Striped barnacle</name>
    <name type="synonym">Balanus amphitrite</name>
    <dbReference type="NCBI Taxonomy" id="1232801"/>
    <lineage>
        <taxon>Eukaryota</taxon>
        <taxon>Metazoa</taxon>
        <taxon>Ecdysozoa</taxon>
        <taxon>Arthropoda</taxon>
        <taxon>Crustacea</taxon>
        <taxon>Multicrustacea</taxon>
        <taxon>Cirripedia</taxon>
        <taxon>Thoracica</taxon>
        <taxon>Thoracicalcarea</taxon>
        <taxon>Balanomorpha</taxon>
        <taxon>Balanoidea</taxon>
        <taxon>Balanidae</taxon>
        <taxon>Amphibalaninae</taxon>
        <taxon>Amphibalanus</taxon>
    </lineage>
</organism>
<keyword evidence="1" id="KW-0732">Signal</keyword>
<evidence type="ECO:0000256" key="1">
    <source>
        <dbReference type="SAM" id="SignalP"/>
    </source>
</evidence>
<comment type="caution">
    <text evidence="3">The sequence shown here is derived from an EMBL/GenBank/DDBJ whole genome shotgun (WGS) entry which is preliminary data.</text>
</comment>
<proteinExistence type="predicted"/>
<dbReference type="Proteomes" id="UP000440578">
    <property type="component" value="Unassembled WGS sequence"/>
</dbReference>
<gene>
    <name evidence="3" type="ORF">FJT64_002717</name>
</gene>
<dbReference type="InterPro" id="IPR012337">
    <property type="entry name" value="RNaseH-like_sf"/>
</dbReference>
<name>A0A6A4WL61_AMPAM</name>
<feature type="domain" description="HAT C-terminal dimerisation" evidence="2">
    <location>
        <begin position="78"/>
        <end position="120"/>
    </location>
</feature>
<feature type="signal peptide" evidence="1">
    <location>
        <begin position="1"/>
        <end position="22"/>
    </location>
</feature>
<dbReference type="SUPFAM" id="SSF53098">
    <property type="entry name" value="Ribonuclease H-like"/>
    <property type="match status" value="1"/>
</dbReference>